<evidence type="ECO:0000313" key="2">
    <source>
        <dbReference type="EMBL" id="RBO90503.1"/>
    </source>
</evidence>
<protein>
    <recommendedName>
        <fullName evidence="4">Phage terminase Nu1 subunit (DNA packaging protein)</fullName>
    </recommendedName>
</protein>
<evidence type="ECO:0000256" key="1">
    <source>
        <dbReference type="SAM" id="MobiDB-lite"/>
    </source>
</evidence>
<sequence>MATKRPAAKAASTKRAKAPTKAAASTKPADMIVNQTAMAEILGITPRRLRQLEKEEEVIVSDGVGKFHVGRVVQAYVAYRSEGAVRKSGSESMDRLREEKMLDIRLNRMRKDRELISLDEALSFSDELVGLFVSYLTGLPAEITGVPRERQRLHDIIDKGRLKLADRLSKKIGTLRTGSEDPDAEDED</sequence>
<gene>
    <name evidence="2" type="ORF">DFR47_11364</name>
</gene>
<name>A0A366DK97_9HYPH</name>
<feature type="compositionally biased region" description="Low complexity" evidence="1">
    <location>
        <begin position="1"/>
        <end position="11"/>
    </location>
</feature>
<comment type="caution">
    <text evidence="2">The sequence shown here is derived from an EMBL/GenBank/DDBJ whole genome shotgun (WGS) entry which is preliminary data.</text>
</comment>
<accession>A0A366DK97</accession>
<keyword evidence="3" id="KW-1185">Reference proteome</keyword>
<evidence type="ECO:0000313" key="3">
    <source>
        <dbReference type="Proteomes" id="UP000252893"/>
    </source>
</evidence>
<dbReference type="AlphaFoldDB" id="A0A366DK97"/>
<dbReference type="EMBL" id="QNRH01000013">
    <property type="protein sequence ID" value="RBO90503.1"/>
    <property type="molecule type" value="Genomic_DNA"/>
</dbReference>
<dbReference type="Proteomes" id="UP000252893">
    <property type="component" value="Unassembled WGS sequence"/>
</dbReference>
<proteinExistence type="predicted"/>
<evidence type="ECO:0008006" key="4">
    <source>
        <dbReference type="Google" id="ProtNLM"/>
    </source>
</evidence>
<feature type="region of interest" description="Disordered" evidence="1">
    <location>
        <begin position="1"/>
        <end position="27"/>
    </location>
</feature>
<organism evidence="2 3">
    <name type="scientific">Pseudochrobactrum asaccharolyticum</name>
    <dbReference type="NCBI Taxonomy" id="354351"/>
    <lineage>
        <taxon>Bacteria</taxon>
        <taxon>Pseudomonadati</taxon>
        <taxon>Pseudomonadota</taxon>
        <taxon>Alphaproteobacteria</taxon>
        <taxon>Hyphomicrobiales</taxon>
        <taxon>Brucellaceae</taxon>
        <taxon>Pseudochrobactrum</taxon>
    </lineage>
</organism>
<reference evidence="2 3" key="1">
    <citation type="submission" date="2018-06" db="EMBL/GenBank/DDBJ databases">
        <title>Genomic Encyclopedia of Type Strains, Phase IV (KMG-IV): sequencing the most valuable type-strain genomes for metagenomic binning, comparative biology and taxonomic classification.</title>
        <authorList>
            <person name="Goeker M."/>
        </authorList>
    </citation>
    <scope>NUCLEOTIDE SEQUENCE [LARGE SCALE GENOMIC DNA]</scope>
    <source>
        <strain evidence="2 3">DSM 25619</strain>
    </source>
</reference>